<dbReference type="InterPro" id="IPR011761">
    <property type="entry name" value="ATP-grasp"/>
</dbReference>
<dbReference type="GO" id="GO:0008716">
    <property type="term" value="F:D-alanine-D-alanine ligase activity"/>
    <property type="evidence" value="ECO:0007669"/>
    <property type="project" value="InterPro"/>
</dbReference>
<dbReference type="Gene3D" id="3.40.50.20">
    <property type="match status" value="1"/>
</dbReference>
<proteinExistence type="predicted"/>
<dbReference type="PANTHER" id="PTHR43585">
    <property type="entry name" value="FUMIPYRROLE BIOSYNTHESIS PROTEIN C"/>
    <property type="match status" value="1"/>
</dbReference>
<dbReference type="Gene3D" id="3.30.1490.20">
    <property type="entry name" value="ATP-grasp fold, A domain"/>
    <property type="match status" value="1"/>
</dbReference>
<reference evidence="7" key="1">
    <citation type="submission" date="2022-11" db="UniProtKB">
        <authorList>
            <consortium name="WormBaseParasite"/>
        </authorList>
    </citation>
    <scope>IDENTIFICATION</scope>
</reference>
<dbReference type="WBParaSite" id="PSAMB.scaffold13090size2435.g35263.t1">
    <property type="protein sequence ID" value="PSAMB.scaffold13090size2435.g35263.t1"/>
    <property type="gene ID" value="PSAMB.scaffold13090size2435.g35263"/>
</dbReference>
<dbReference type="AlphaFoldDB" id="A0A914UW17"/>
<dbReference type="Pfam" id="PF07478">
    <property type="entry name" value="Dala_Dala_lig_C"/>
    <property type="match status" value="1"/>
</dbReference>
<dbReference type="Proteomes" id="UP000887566">
    <property type="component" value="Unplaced"/>
</dbReference>
<organism evidence="6 7">
    <name type="scientific">Plectus sambesii</name>
    <dbReference type="NCBI Taxonomy" id="2011161"/>
    <lineage>
        <taxon>Eukaryota</taxon>
        <taxon>Metazoa</taxon>
        <taxon>Ecdysozoa</taxon>
        <taxon>Nematoda</taxon>
        <taxon>Chromadorea</taxon>
        <taxon>Plectida</taxon>
        <taxon>Plectina</taxon>
        <taxon>Plectoidea</taxon>
        <taxon>Plectidae</taxon>
        <taxon>Plectus</taxon>
    </lineage>
</organism>
<name>A0A914UW17_9BILA</name>
<keyword evidence="1" id="KW-0436">Ligase</keyword>
<evidence type="ECO:0000256" key="3">
    <source>
        <dbReference type="ARBA" id="ARBA00022840"/>
    </source>
</evidence>
<protein>
    <submittedName>
        <fullName evidence="7">ATP-grasp domain-containing protein</fullName>
    </submittedName>
</protein>
<evidence type="ECO:0000259" key="5">
    <source>
        <dbReference type="PROSITE" id="PS50975"/>
    </source>
</evidence>
<keyword evidence="6" id="KW-1185">Reference proteome</keyword>
<feature type="domain" description="ATP-grasp" evidence="5">
    <location>
        <begin position="152"/>
        <end position="210"/>
    </location>
</feature>
<dbReference type="InterPro" id="IPR011095">
    <property type="entry name" value="Dala_Dala_lig_C"/>
</dbReference>
<evidence type="ECO:0000313" key="7">
    <source>
        <dbReference type="WBParaSite" id="PSAMB.scaffold13090size2435.g35263.t1"/>
    </source>
</evidence>
<sequence>MSLLSTDTLHELERLNNDCKGIVGILIKWRYPFFTDIRSLVVPPNSALVGVFGTPLRRHMDTATVEKFAHVIYYNTDYEKALEGGAHTDEISLPEIAQAIKEIVAIVDCKKLRLIVWEEMLVYFVANLRESFGIPGPTNAELEKIRDKRSMKECALERGIPTAPFLVLSDLANTEEAKTRIESVLSYPLFVKPIYGVASAGNARLNNQEELMAWLLATKNKGHKETLCISQSFFYANL</sequence>
<accession>A0A914UW17</accession>
<keyword evidence="2 4" id="KW-0547">Nucleotide-binding</keyword>
<dbReference type="PROSITE" id="PS50975">
    <property type="entry name" value="ATP_GRASP"/>
    <property type="match status" value="1"/>
</dbReference>
<dbReference type="GO" id="GO:0046872">
    <property type="term" value="F:metal ion binding"/>
    <property type="evidence" value="ECO:0007669"/>
    <property type="project" value="InterPro"/>
</dbReference>
<evidence type="ECO:0000313" key="6">
    <source>
        <dbReference type="Proteomes" id="UP000887566"/>
    </source>
</evidence>
<dbReference type="InterPro" id="IPR013815">
    <property type="entry name" value="ATP_grasp_subdomain_1"/>
</dbReference>
<evidence type="ECO:0000256" key="2">
    <source>
        <dbReference type="ARBA" id="ARBA00022741"/>
    </source>
</evidence>
<keyword evidence="3 4" id="KW-0067">ATP-binding</keyword>
<dbReference type="InterPro" id="IPR052032">
    <property type="entry name" value="ATP-dep_AA_Ligase"/>
</dbReference>
<evidence type="ECO:0000256" key="4">
    <source>
        <dbReference type="PROSITE-ProRule" id="PRU00409"/>
    </source>
</evidence>
<dbReference type="GO" id="GO:0005524">
    <property type="term" value="F:ATP binding"/>
    <property type="evidence" value="ECO:0007669"/>
    <property type="project" value="UniProtKB-UniRule"/>
</dbReference>
<dbReference type="PANTHER" id="PTHR43585:SF2">
    <property type="entry name" value="ATP-GRASP ENZYME FSQD"/>
    <property type="match status" value="1"/>
</dbReference>
<evidence type="ECO:0000256" key="1">
    <source>
        <dbReference type="ARBA" id="ARBA00022598"/>
    </source>
</evidence>
<dbReference type="SUPFAM" id="SSF56059">
    <property type="entry name" value="Glutathione synthetase ATP-binding domain-like"/>
    <property type="match status" value="1"/>
</dbReference>